<dbReference type="GO" id="GO:0015451">
    <property type="term" value="F:decarboxylation-driven active transmembrane transporter activity"/>
    <property type="evidence" value="ECO:0007669"/>
    <property type="project" value="UniProtKB-EC"/>
</dbReference>
<keyword evidence="12" id="KW-0406">Ion transport</keyword>
<comment type="caution">
    <text evidence="14">The sequence shown here is derived from an EMBL/GenBank/DDBJ whole genome shotgun (WGS) entry which is preliminary data.</text>
</comment>
<dbReference type="PANTHER" id="PTHR35806">
    <property type="entry name" value="OXALOACETATE DECARBOXYLASE BETA CHAIN 2"/>
    <property type="match status" value="1"/>
</dbReference>
<gene>
    <name evidence="14" type="ORF">G8770_12750</name>
</gene>
<evidence type="ECO:0000256" key="9">
    <source>
        <dbReference type="ARBA" id="ARBA00022989"/>
    </source>
</evidence>
<evidence type="ECO:0000313" key="15">
    <source>
        <dbReference type="Proteomes" id="UP000787472"/>
    </source>
</evidence>
<feature type="transmembrane region" description="Helical" evidence="13">
    <location>
        <begin position="344"/>
        <end position="363"/>
    </location>
</feature>
<feature type="transmembrane region" description="Helical" evidence="13">
    <location>
        <begin position="220"/>
        <end position="238"/>
    </location>
</feature>
<feature type="transmembrane region" description="Helical" evidence="13">
    <location>
        <begin position="128"/>
        <end position="150"/>
    </location>
</feature>
<evidence type="ECO:0000256" key="12">
    <source>
        <dbReference type="PIRNR" id="PIRNR015658"/>
    </source>
</evidence>
<keyword evidence="7 13" id="KW-0812">Transmembrane</keyword>
<evidence type="ECO:0000256" key="8">
    <source>
        <dbReference type="ARBA" id="ARBA00022967"/>
    </source>
</evidence>
<dbReference type="RefSeq" id="WP_167187156.1">
    <property type="nucleotide sequence ID" value="NZ_JAAONZ010000009.1"/>
</dbReference>
<dbReference type="PANTHER" id="PTHR35806:SF1">
    <property type="entry name" value="OXALOACETATE DECARBOXYLASE BETA CHAIN 2"/>
    <property type="match status" value="1"/>
</dbReference>
<evidence type="ECO:0000256" key="5">
    <source>
        <dbReference type="ARBA" id="ARBA00011869"/>
    </source>
</evidence>
<dbReference type="Pfam" id="PF03977">
    <property type="entry name" value="OAD_beta"/>
    <property type="match status" value="1"/>
</dbReference>
<feature type="transmembrane region" description="Helical" evidence="13">
    <location>
        <begin position="268"/>
        <end position="294"/>
    </location>
</feature>
<organism evidence="14 15">
    <name type="scientific">Pseudomaricurvus hydrocarbonicus</name>
    <dbReference type="NCBI Taxonomy" id="1470433"/>
    <lineage>
        <taxon>Bacteria</taxon>
        <taxon>Pseudomonadati</taxon>
        <taxon>Pseudomonadota</taxon>
        <taxon>Gammaproteobacteria</taxon>
        <taxon>Cellvibrionales</taxon>
        <taxon>Cellvibrionaceae</taxon>
        <taxon>Pseudomaricurvus</taxon>
    </lineage>
</organism>
<evidence type="ECO:0000313" key="14">
    <source>
        <dbReference type="EMBL" id="NHO66409.1"/>
    </source>
</evidence>
<evidence type="ECO:0000256" key="11">
    <source>
        <dbReference type="ARBA" id="ARBA00048176"/>
    </source>
</evidence>
<keyword evidence="15" id="KW-1185">Reference proteome</keyword>
<dbReference type="GO" id="GO:0006814">
    <property type="term" value="P:sodium ion transport"/>
    <property type="evidence" value="ECO:0007669"/>
    <property type="project" value="UniProtKB-UniRule"/>
</dbReference>
<keyword evidence="12" id="KW-0915">Sodium</keyword>
<evidence type="ECO:0000256" key="7">
    <source>
        <dbReference type="ARBA" id="ARBA00022692"/>
    </source>
</evidence>
<dbReference type="AlphaFoldDB" id="A0A9E5JW81"/>
<dbReference type="GO" id="GO:0005886">
    <property type="term" value="C:plasma membrane"/>
    <property type="evidence" value="ECO:0007669"/>
    <property type="project" value="UniProtKB-SubCell"/>
</dbReference>
<feature type="transmembrane region" description="Helical" evidence="13">
    <location>
        <begin position="12"/>
        <end position="35"/>
    </location>
</feature>
<accession>A0A9E5JW81</accession>
<evidence type="ECO:0000256" key="4">
    <source>
        <dbReference type="ARBA" id="ARBA00010924"/>
    </source>
</evidence>
<sequence length="437" mass="45311">MDNLIGLWQDSGLYLMAPGQVVMILVGLLLLFLAISKNFEPLLLVPIGFGGILANIPGAELASSAVDAALHAANPDVMAAFAHSLGLDGLASVKEIKHAFELSTLAQHTAIEQLAGDFGYSNGMLYNFYSVAIASGVAPLVIFMGVGAMTDFGPLLANPKTLFLGAAAQFGIFATVLGAVGMSYLGWMDFTIADAAAIGIIGGADGPTAIYVSSLLAPELLGAIAVAAYSYMALVPLIQPPIMRALTTVEERKITMTQLRVVSKREKIVFPIVVLILVALFLPSAAPLLGMFCFGNLMKECGVVDRLSDTAQHALINITTIFLGLSVGSKLAADKFLDPKTMGILALGIVAFGIGTAMGVLMAKLMNKFSTQKINPLIGSAGVSAVPMAARVSNKIGLEANPQNFLLMHAMGPNVAGVIGSAVAAGVMISMVQAMGN</sequence>
<feature type="transmembrane region" description="Helical" evidence="13">
    <location>
        <begin position="314"/>
        <end position="332"/>
    </location>
</feature>
<proteinExistence type="inferred from homology"/>
<dbReference type="EMBL" id="JAAONZ010000009">
    <property type="protein sequence ID" value="NHO66409.1"/>
    <property type="molecule type" value="Genomic_DNA"/>
</dbReference>
<dbReference type="InterPro" id="IPR005661">
    <property type="entry name" value="OadB_MmdB"/>
</dbReference>
<dbReference type="NCBIfam" id="TIGR01109">
    <property type="entry name" value="Na_pump_decarbB"/>
    <property type="match status" value="1"/>
</dbReference>
<evidence type="ECO:0000256" key="3">
    <source>
        <dbReference type="ARBA" id="ARBA00004651"/>
    </source>
</evidence>
<reference evidence="14" key="1">
    <citation type="submission" date="2020-03" db="EMBL/GenBank/DDBJ databases">
        <authorList>
            <person name="Guo F."/>
        </authorList>
    </citation>
    <scope>NUCLEOTIDE SEQUENCE</scope>
    <source>
        <strain evidence="14">JCM 30134</strain>
    </source>
</reference>
<evidence type="ECO:0000256" key="6">
    <source>
        <dbReference type="ARBA" id="ARBA00022475"/>
    </source>
</evidence>
<comment type="catalytic activity">
    <reaction evidence="11 12">
        <text>oxaloacetate + 2 Na(+)(in) + H(+) = pyruvate + 2 Na(+)(out) + CO2</text>
        <dbReference type="Rhea" id="RHEA:57724"/>
        <dbReference type="ChEBI" id="CHEBI:15361"/>
        <dbReference type="ChEBI" id="CHEBI:15378"/>
        <dbReference type="ChEBI" id="CHEBI:16452"/>
        <dbReference type="ChEBI" id="CHEBI:16526"/>
        <dbReference type="ChEBI" id="CHEBI:29101"/>
        <dbReference type="EC" id="7.2.4.2"/>
    </reaction>
</comment>
<keyword evidence="12" id="KW-0813">Transport</keyword>
<comment type="function">
    <text evidence="2 12">Catalyzes the decarboxylation of oxaloacetate coupled to Na(+) translocation.</text>
</comment>
<dbReference type="PIRSF" id="PIRSF015658">
    <property type="entry name" value="MmdB_OadB"/>
    <property type="match status" value="1"/>
</dbReference>
<keyword evidence="10 12" id="KW-0472">Membrane</keyword>
<comment type="cofactor">
    <cofactor evidence="1">
        <name>Na(+)</name>
        <dbReference type="ChEBI" id="CHEBI:29101"/>
    </cofactor>
</comment>
<comment type="similarity">
    <text evidence="4 12">Belongs to the GcdB/MmdB/OadB family.</text>
</comment>
<feature type="transmembrane region" description="Helical" evidence="13">
    <location>
        <begin position="162"/>
        <end position="185"/>
    </location>
</feature>
<evidence type="ECO:0000256" key="2">
    <source>
        <dbReference type="ARBA" id="ARBA00003002"/>
    </source>
</evidence>
<dbReference type="EC" id="7.2.4.2" evidence="12"/>
<feature type="transmembrane region" description="Helical" evidence="13">
    <location>
        <begin position="42"/>
        <end position="59"/>
    </location>
</feature>
<dbReference type="Proteomes" id="UP000787472">
    <property type="component" value="Unassembled WGS sequence"/>
</dbReference>
<dbReference type="GO" id="GO:0016829">
    <property type="term" value="F:lyase activity"/>
    <property type="evidence" value="ECO:0007669"/>
    <property type="project" value="InterPro"/>
</dbReference>
<evidence type="ECO:0000256" key="13">
    <source>
        <dbReference type="SAM" id="Phobius"/>
    </source>
</evidence>
<keyword evidence="9 13" id="KW-1133">Transmembrane helix</keyword>
<name>A0A9E5JW81_9GAMM</name>
<comment type="subcellular location">
    <subcellularLocation>
        <location evidence="3">Cell membrane</location>
        <topology evidence="3">Multi-pass membrane protein</topology>
    </subcellularLocation>
</comment>
<keyword evidence="8" id="KW-1278">Translocase</keyword>
<protein>
    <recommendedName>
        <fullName evidence="12">Oxaloacetate decarboxylase beta chain</fullName>
        <ecNumber evidence="12">7.2.4.2</ecNumber>
    </recommendedName>
</protein>
<keyword evidence="6 12" id="KW-1003">Cell membrane</keyword>
<evidence type="ECO:0000256" key="1">
    <source>
        <dbReference type="ARBA" id="ARBA00001959"/>
    </source>
</evidence>
<comment type="subunit">
    <text evidence="5 12">Heterotrimer of an alpha, a beta and a gamma subunit.</text>
</comment>
<evidence type="ECO:0000256" key="10">
    <source>
        <dbReference type="ARBA" id="ARBA00023136"/>
    </source>
</evidence>
<keyword evidence="12" id="KW-0739">Sodium transport</keyword>
<feature type="transmembrane region" description="Helical" evidence="13">
    <location>
        <begin position="415"/>
        <end position="435"/>
    </location>
</feature>